<sequence>MKKLIVQIPCYNEENTLPITVADIPRFIPGVDKVEIMIIDDGSSDRTVEVAREIGVEHIISFPKNKGLARAFAAGLDACLRLGADIIVNTDGDNQYNGSDIPKLIRPIIEGRAEIVIGDRQVETIEHFSKTKILLQKLGSWVVRKASSTDIPDTTSGFRAYSRDAALQINVTSDYTYTLETIISAGHRRMGIESVPISTNEKLRESRLFGSVRKYVSRSATTIIRIYTMYQPLKVFLSMGIFSMILGTIIGIRFLFFYFIGQGTGHIQSLILMAVLLLMGFQLIIFGILADLIANNRKLNEMILTKVRKIDADIDKDNFLYSNNTTRKGIEILGSSYNEIASAKDENKS</sequence>
<dbReference type="PANTHER" id="PTHR48090:SF7">
    <property type="entry name" value="RFBJ PROTEIN"/>
    <property type="match status" value="1"/>
</dbReference>
<dbReference type="RefSeq" id="WP_161821200.1">
    <property type="nucleotide sequence ID" value="NZ_LSRS01000002.1"/>
</dbReference>
<keyword evidence="1" id="KW-1133">Transmembrane helix</keyword>
<accession>A0A9D2WRJ2</accession>
<dbReference type="OrthoDB" id="9810303at2"/>
<dbReference type="InterPro" id="IPR001173">
    <property type="entry name" value="Glyco_trans_2-like"/>
</dbReference>
<feature type="transmembrane region" description="Helical" evidence="1">
    <location>
        <begin position="235"/>
        <end position="259"/>
    </location>
</feature>
<evidence type="ECO:0000259" key="2">
    <source>
        <dbReference type="Pfam" id="PF00535"/>
    </source>
</evidence>
<dbReference type="Pfam" id="PF00535">
    <property type="entry name" value="Glycos_transf_2"/>
    <property type="match status" value="1"/>
</dbReference>
<dbReference type="InterPro" id="IPR050256">
    <property type="entry name" value="Glycosyltransferase_2"/>
</dbReference>
<keyword evidence="3" id="KW-0328">Glycosyltransferase</keyword>
<gene>
    <name evidence="3" type="ORF">SPSYN_00797</name>
</gene>
<dbReference type="GO" id="GO:0047267">
    <property type="term" value="F:undecaprenyl-phosphate mannosyltransferase activity"/>
    <property type="evidence" value="ECO:0007669"/>
    <property type="project" value="UniProtKB-EC"/>
</dbReference>
<comment type="caution">
    <text evidence="3">The sequence shown here is derived from an EMBL/GenBank/DDBJ whole genome shotgun (WGS) entry which is preliminary data.</text>
</comment>
<evidence type="ECO:0000313" key="3">
    <source>
        <dbReference type="EMBL" id="KAF1086059.1"/>
    </source>
</evidence>
<organism evidence="3 4">
    <name type="scientific">Sporotomaculum syntrophicum</name>
    <dbReference type="NCBI Taxonomy" id="182264"/>
    <lineage>
        <taxon>Bacteria</taxon>
        <taxon>Bacillati</taxon>
        <taxon>Bacillota</taxon>
        <taxon>Clostridia</taxon>
        <taxon>Eubacteriales</taxon>
        <taxon>Desulfallaceae</taxon>
        <taxon>Sporotomaculum</taxon>
    </lineage>
</organism>
<keyword evidence="1" id="KW-0472">Membrane</keyword>
<dbReference type="EMBL" id="LSRS01000002">
    <property type="protein sequence ID" value="KAF1086059.1"/>
    <property type="molecule type" value="Genomic_DNA"/>
</dbReference>
<proteinExistence type="predicted"/>
<dbReference type="AlphaFoldDB" id="A0A9D2WRJ2"/>
<protein>
    <submittedName>
        <fullName evidence="3">Undecaprenyl-phosphate mannosyltransferase</fullName>
        <ecNumber evidence="3">2.4.1.54</ecNumber>
    </submittedName>
</protein>
<dbReference type="PANTHER" id="PTHR48090">
    <property type="entry name" value="UNDECAPRENYL-PHOSPHATE 4-DEOXY-4-FORMAMIDO-L-ARABINOSE TRANSFERASE-RELATED"/>
    <property type="match status" value="1"/>
</dbReference>
<keyword evidence="3" id="KW-0808">Transferase</keyword>
<dbReference type="Gene3D" id="3.90.550.10">
    <property type="entry name" value="Spore Coat Polysaccharide Biosynthesis Protein SpsA, Chain A"/>
    <property type="match status" value="1"/>
</dbReference>
<evidence type="ECO:0000256" key="1">
    <source>
        <dbReference type="SAM" id="Phobius"/>
    </source>
</evidence>
<keyword evidence="1" id="KW-0812">Transmembrane</keyword>
<dbReference type="SUPFAM" id="SSF53448">
    <property type="entry name" value="Nucleotide-diphospho-sugar transferases"/>
    <property type="match status" value="1"/>
</dbReference>
<reference evidence="3" key="1">
    <citation type="submission" date="2016-02" db="EMBL/GenBank/DDBJ databases">
        <title>Draft Genome Sequence of Sporotomaculum syntrophicum Strain FB, a Syntrophic Benzoate Degrader.</title>
        <authorList>
            <person name="Nobu M.K."/>
            <person name="Narihiro T."/>
            <person name="Qiu Y.-L."/>
            <person name="Ohashi A."/>
            <person name="Liu W.-T."/>
            <person name="Yuji S."/>
        </authorList>
    </citation>
    <scope>NUCLEOTIDE SEQUENCE</scope>
    <source>
        <strain evidence="3">FB</strain>
    </source>
</reference>
<feature type="transmembrane region" description="Helical" evidence="1">
    <location>
        <begin position="271"/>
        <end position="294"/>
    </location>
</feature>
<feature type="domain" description="Glycosyltransferase 2-like" evidence="2">
    <location>
        <begin position="7"/>
        <end position="166"/>
    </location>
</feature>
<keyword evidence="4" id="KW-1185">Reference proteome</keyword>
<name>A0A9D2WRJ2_9FIRM</name>
<dbReference type="Proteomes" id="UP000798488">
    <property type="component" value="Unassembled WGS sequence"/>
</dbReference>
<dbReference type="EC" id="2.4.1.54" evidence="3"/>
<evidence type="ECO:0000313" key="4">
    <source>
        <dbReference type="Proteomes" id="UP000798488"/>
    </source>
</evidence>
<dbReference type="CDD" id="cd04179">
    <property type="entry name" value="DPM_DPG-synthase_like"/>
    <property type="match status" value="1"/>
</dbReference>
<dbReference type="InterPro" id="IPR029044">
    <property type="entry name" value="Nucleotide-diphossugar_trans"/>
</dbReference>